<protein>
    <submittedName>
        <fullName evidence="1">Uncharacterized protein</fullName>
    </submittedName>
</protein>
<proteinExistence type="predicted"/>
<gene>
    <name evidence="1" type="ORF">NDI89_20065</name>
</gene>
<dbReference type="AlphaFoldDB" id="A0A9Q4L3Y7"/>
<accession>A0A9Q4L3Y7</accession>
<dbReference type="Proteomes" id="UP001154061">
    <property type="component" value="Unassembled WGS sequence"/>
</dbReference>
<comment type="caution">
    <text evidence="1">The sequence shown here is derived from an EMBL/GenBank/DDBJ whole genome shotgun (WGS) entry which is preliminary data.</text>
</comment>
<name>A0A9Q4L3Y7_9EURY</name>
<organism evidence="1 2">
    <name type="scientific">Natrinema salsiterrestre</name>
    <dbReference type="NCBI Taxonomy" id="2950540"/>
    <lineage>
        <taxon>Archaea</taxon>
        <taxon>Methanobacteriati</taxon>
        <taxon>Methanobacteriota</taxon>
        <taxon>Stenosarchaea group</taxon>
        <taxon>Halobacteria</taxon>
        <taxon>Halobacteriales</taxon>
        <taxon>Natrialbaceae</taxon>
        <taxon>Natrinema</taxon>
    </lineage>
</organism>
<dbReference type="EMBL" id="JAMQOT010000010">
    <property type="protein sequence ID" value="MDF9747876.1"/>
    <property type="molecule type" value="Genomic_DNA"/>
</dbReference>
<keyword evidence="2" id="KW-1185">Reference proteome</keyword>
<evidence type="ECO:0000313" key="1">
    <source>
        <dbReference type="EMBL" id="MDF9747876.1"/>
    </source>
</evidence>
<evidence type="ECO:0000313" key="2">
    <source>
        <dbReference type="Proteomes" id="UP001154061"/>
    </source>
</evidence>
<sequence length="64" mass="7196">MDKDKPTVDAYDAETGAHVAEGTVVEPDLSRWQRGYRRLKTGLLRRPEIWLMLTAGVLLVAELS</sequence>
<reference evidence="1" key="1">
    <citation type="submission" date="2022-06" db="EMBL/GenBank/DDBJ databases">
        <title>Natrinema sp. a new haloarchaeum isolate from saline soil.</title>
        <authorList>
            <person name="Strakova D."/>
            <person name="Galisteo C."/>
            <person name="Sanchez-Porro C."/>
            <person name="Ventosa A."/>
        </authorList>
    </citation>
    <scope>NUCLEOTIDE SEQUENCE</scope>
    <source>
        <strain evidence="1">S1CR25-10</strain>
    </source>
</reference>
<dbReference type="RefSeq" id="WP_277524296.1">
    <property type="nucleotide sequence ID" value="NZ_JAMQOT010000010.1"/>
</dbReference>